<proteinExistence type="predicted"/>
<dbReference type="AlphaFoldDB" id="A0A846QIL5"/>
<evidence type="ECO:0000313" key="3">
    <source>
        <dbReference type="Proteomes" id="UP000580856"/>
    </source>
</evidence>
<gene>
    <name evidence="2" type="ORF">GGQ74_000537</name>
</gene>
<keyword evidence="1" id="KW-0732">Signal</keyword>
<sequence length="266" mass="30431">MKRKLVLACAVLAATMMLQGCETLKGTWKTTKVYYKEYINVDPQVDLEKKDYSSSEEKMSALFTPVDKHMESLSIFLNRQDRLPDEKWMENLFSEYPWVDGFVAATLDGEVVMRRPDMSMKPLNIAPLVETGEALRDRKLRAYVDSTPLGPEVYLGTALFKGNDLAGIMAVHFDMRNLAQFCPSPDELMIFTPDNLLWAGSDRSIAEALFDRPWDALLKEQSSGTIRIDGRQFDWLGRYLGDRQVIYAVEHISGEDEETSSFWKIF</sequence>
<dbReference type="Proteomes" id="UP000580856">
    <property type="component" value="Unassembled WGS sequence"/>
</dbReference>
<dbReference type="RefSeq" id="WP_167939992.1">
    <property type="nucleotide sequence ID" value="NZ_JAATJA010000001.1"/>
</dbReference>
<evidence type="ECO:0000313" key="2">
    <source>
        <dbReference type="EMBL" id="NJB66897.1"/>
    </source>
</evidence>
<dbReference type="PROSITE" id="PS51257">
    <property type="entry name" value="PROKAR_LIPOPROTEIN"/>
    <property type="match status" value="1"/>
</dbReference>
<evidence type="ECO:0000256" key="1">
    <source>
        <dbReference type="SAM" id="SignalP"/>
    </source>
</evidence>
<dbReference type="EMBL" id="JAATJA010000001">
    <property type="protein sequence ID" value="NJB66897.1"/>
    <property type="molecule type" value="Genomic_DNA"/>
</dbReference>
<name>A0A846QIL5_9BACT</name>
<organism evidence="2 3">
    <name type="scientific">Desulfobaculum xiamenense</name>
    <dbReference type="NCBI Taxonomy" id="995050"/>
    <lineage>
        <taxon>Bacteria</taxon>
        <taxon>Pseudomonadati</taxon>
        <taxon>Thermodesulfobacteriota</taxon>
        <taxon>Desulfovibrionia</taxon>
        <taxon>Desulfovibrionales</taxon>
        <taxon>Desulfovibrionaceae</taxon>
        <taxon>Desulfobaculum</taxon>
    </lineage>
</organism>
<protein>
    <recommendedName>
        <fullName evidence="4">Lipoprotein</fullName>
    </recommendedName>
</protein>
<reference evidence="2 3" key="1">
    <citation type="submission" date="2020-03" db="EMBL/GenBank/DDBJ databases">
        <title>Genomic Encyclopedia of Type Strains, Phase IV (KMG-IV): sequencing the most valuable type-strain genomes for metagenomic binning, comparative biology and taxonomic classification.</title>
        <authorList>
            <person name="Goeker M."/>
        </authorList>
    </citation>
    <scope>NUCLEOTIDE SEQUENCE [LARGE SCALE GENOMIC DNA]</scope>
    <source>
        <strain evidence="2 3">DSM 24233</strain>
    </source>
</reference>
<feature type="signal peptide" evidence="1">
    <location>
        <begin position="1"/>
        <end position="20"/>
    </location>
</feature>
<keyword evidence="3" id="KW-1185">Reference proteome</keyword>
<accession>A0A846QIL5</accession>
<comment type="caution">
    <text evidence="2">The sequence shown here is derived from an EMBL/GenBank/DDBJ whole genome shotgun (WGS) entry which is preliminary data.</text>
</comment>
<feature type="chain" id="PRO_5032647950" description="Lipoprotein" evidence="1">
    <location>
        <begin position="21"/>
        <end position="266"/>
    </location>
</feature>
<evidence type="ECO:0008006" key="4">
    <source>
        <dbReference type="Google" id="ProtNLM"/>
    </source>
</evidence>